<name>A0A2W4R6W7_9GAMM</name>
<dbReference type="EMBL" id="QJPH01000294">
    <property type="protein sequence ID" value="PZN79652.1"/>
    <property type="molecule type" value="Genomic_DNA"/>
</dbReference>
<evidence type="ECO:0008006" key="3">
    <source>
        <dbReference type="Google" id="ProtNLM"/>
    </source>
</evidence>
<gene>
    <name evidence="1" type="ORF">DM484_11020</name>
</gene>
<accession>A0A2W4R6W7</accession>
<proteinExistence type="predicted"/>
<dbReference type="Proteomes" id="UP000249396">
    <property type="component" value="Unassembled WGS sequence"/>
</dbReference>
<evidence type="ECO:0000313" key="1">
    <source>
        <dbReference type="EMBL" id="PZN79652.1"/>
    </source>
</evidence>
<sequence length="179" mass="20448">MRATTLLEKGIHVGVVGLQPLGSQPDPVLWFNDVVYQIEDSLKLHTDTLAWWEQNQRLGPMQRFIKFLEEVVLGEIKGNVVLFFDEIDSVLRLPFADDFFTTLRSFYNARSTKPELKGLSFALLGVATASEFIKDRNRTPFNIGTSIQRKRSLPPAFCWERGHLDRHFSGRDARAPKGE</sequence>
<protein>
    <recommendedName>
        <fullName evidence="3">ATPase AAA-type core domain-containing protein</fullName>
    </recommendedName>
</protein>
<reference evidence="1 2" key="1">
    <citation type="journal article" date="2018" name="Aquat. Microb. Ecol.">
        <title>Gammaproteobacterial methanotrophs dominate.</title>
        <authorList>
            <person name="Rissanen A.J."/>
            <person name="Saarenheimo J."/>
            <person name="Tiirola M."/>
            <person name="Peura S."/>
            <person name="Aalto S.L."/>
            <person name="Karvinen A."/>
            <person name="Nykanen H."/>
        </authorList>
    </citation>
    <scope>NUCLEOTIDE SEQUENCE [LARGE SCALE GENOMIC DNA]</scope>
    <source>
        <strain evidence="1">AMbin10</strain>
    </source>
</reference>
<comment type="caution">
    <text evidence="1">The sequence shown here is derived from an EMBL/GenBank/DDBJ whole genome shotgun (WGS) entry which is preliminary data.</text>
</comment>
<dbReference type="AlphaFoldDB" id="A0A2W4R6W7"/>
<organism evidence="1 2">
    <name type="scientific">Candidatus Methylumidiphilus alinenensis</name>
    <dbReference type="NCBI Taxonomy" id="2202197"/>
    <lineage>
        <taxon>Bacteria</taxon>
        <taxon>Pseudomonadati</taxon>
        <taxon>Pseudomonadota</taxon>
        <taxon>Gammaproteobacteria</taxon>
        <taxon>Methylococcales</taxon>
        <taxon>Candidatus Methylumidiphilus</taxon>
    </lineage>
</organism>
<evidence type="ECO:0000313" key="2">
    <source>
        <dbReference type="Proteomes" id="UP000249396"/>
    </source>
</evidence>
<dbReference type="Pfam" id="PF14516">
    <property type="entry name" value="AAA_35"/>
    <property type="match status" value="1"/>
</dbReference>